<protein>
    <submittedName>
        <fullName evidence="2">Uncharacterized protein</fullName>
    </submittedName>
</protein>
<feature type="compositionally biased region" description="Low complexity" evidence="1">
    <location>
        <begin position="265"/>
        <end position="276"/>
    </location>
</feature>
<comment type="caution">
    <text evidence="2">The sequence shown here is derived from an EMBL/GenBank/DDBJ whole genome shotgun (WGS) entry which is preliminary data.</text>
</comment>
<evidence type="ECO:0000256" key="1">
    <source>
        <dbReference type="SAM" id="MobiDB-lite"/>
    </source>
</evidence>
<sequence>MAIFAASSINSVAVIWGYSAGGTVSNMDDDDEDLSERFTMMRVPAANCETKQQQVETVVPEHHSTADAIWSCAVGNADDEELSERFEFMRAPTPIDETIPLPAAIDEHWESSSDDSSESPPSLLVGHSRTDEVQIAPSTTIRKLLPFKIKLQDELSKTYHTPRQFKKPTRCLSPVRQAVYNMDRSDCRSRLESSFCQLDSARHLPSIKKPKRSLSDHTSAPCFGSSLERSTKSEEFLLMARMREEDLRSNKSLYKKKPKTEKSKSGSSKGSSLSSKRSYKKCLRVDGKHAMESPVSPKRSSTKKSLSRCDSLSPKRSSKKSLKADDKHTVESPISPKRSSKKNLSRSGSRSPKQSSKKSLKADKRAIESPVSPKRSSKESMSPSACLSPKRSAKGGKSLGCVPGQVGQTQELKAGDVTLIWRLRKAKTSCEENRARRARLQDK</sequence>
<dbReference type="AlphaFoldDB" id="A0AAD2G577"/>
<feature type="compositionally biased region" description="Low complexity" evidence="1">
    <location>
        <begin position="345"/>
        <end position="354"/>
    </location>
</feature>
<accession>A0AAD2G577</accession>
<proteinExistence type="predicted"/>
<evidence type="ECO:0000313" key="3">
    <source>
        <dbReference type="Proteomes" id="UP001295423"/>
    </source>
</evidence>
<evidence type="ECO:0000313" key="2">
    <source>
        <dbReference type="EMBL" id="CAJ1959952.1"/>
    </source>
</evidence>
<feature type="region of interest" description="Disordered" evidence="1">
    <location>
        <begin position="248"/>
        <end position="404"/>
    </location>
</feature>
<gene>
    <name evidence="2" type="ORF">CYCCA115_LOCUS18369</name>
</gene>
<organism evidence="2 3">
    <name type="scientific">Cylindrotheca closterium</name>
    <dbReference type="NCBI Taxonomy" id="2856"/>
    <lineage>
        <taxon>Eukaryota</taxon>
        <taxon>Sar</taxon>
        <taxon>Stramenopiles</taxon>
        <taxon>Ochrophyta</taxon>
        <taxon>Bacillariophyta</taxon>
        <taxon>Bacillariophyceae</taxon>
        <taxon>Bacillariophycidae</taxon>
        <taxon>Bacillariales</taxon>
        <taxon>Bacillariaceae</taxon>
        <taxon>Cylindrotheca</taxon>
    </lineage>
</organism>
<dbReference type="Proteomes" id="UP001295423">
    <property type="component" value="Unassembled WGS sequence"/>
</dbReference>
<keyword evidence="3" id="KW-1185">Reference proteome</keyword>
<dbReference type="EMBL" id="CAKOGP040002036">
    <property type="protein sequence ID" value="CAJ1959952.1"/>
    <property type="molecule type" value="Genomic_DNA"/>
</dbReference>
<reference evidence="2" key="1">
    <citation type="submission" date="2023-08" db="EMBL/GenBank/DDBJ databases">
        <authorList>
            <person name="Audoor S."/>
            <person name="Bilcke G."/>
        </authorList>
    </citation>
    <scope>NUCLEOTIDE SEQUENCE</scope>
</reference>
<name>A0AAD2G577_9STRA</name>
<feature type="region of interest" description="Disordered" evidence="1">
    <location>
        <begin position="207"/>
        <end position="226"/>
    </location>
</feature>